<organism evidence="1 2">
    <name type="scientific">Clohesyomyces aquaticus</name>
    <dbReference type="NCBI Taxonomy" id="1231657"/>
    <lineage>
        <taxon>Eukaryota</taxon>
        <taxon>Fungi</taxon>
        <taxon>Dikarya</taxon>
        <taxon>Ascomycota</taxon>
        <taxon>Pezizomycotina</taxon>
        <taxon>Dothideomycetes</taxon>
        <taxon>Pleosporomycetidae</taxon>
        <taxon>Pleosporales</taxon>
        <taxon>Lindgomycetaceae</taxon>
        <taxon>Clohesyomyces</taxon>
    </lineage>
</organism>
<dbReference type="Proteomes" id="UP000193144">
    <property type="component" value="Unassembled WGS sequence"/>
</dbReference>
<reference evidence="1 2" key="1">
    <citation type="submission" date="2016-07" db="EMBL/GenBank/DDBJ databases">
        <title>Pervasive Adenine N6-methylation of Active Genes in Fungi.</title>
        <authorList>
            <consortium name="DOE Joint Genome Institute"/>
            <person name="Mondo S.J."/>
            <person name="Dannebaum R.O."/>
            <person name="Kuo R.C."/>
            <person name="Labutti K."/>
            <person name="Haridas S."/>
            <person name="Kuo A."/>
            <person name="Salamov A."/>
            <person name="Ahrendt S.R."/>
            <person name="Lipzen A."/>
            <person name="Sullivan W."/>
            <person name="Andreopoulos W.B."/>
            <person name="Clum A."/>
            <person name="Lindquist E."/>
            <person name="Daum C."/>
            <person name="Ramamoorthy G.K."/>
            <person name="Gryganskyi A."/>
            <person name="Culley D."/>
            <person name="Magnuson J.K."/>
            <person name="James T.Y."/>
            <person name="O'Malley M.A."/>
            <person name="Stajich J.E."/>
            <person name="Spatafora J.W."/>
            <person name="Visel A."/>
            <person name="Grigoriev I.V."/>
        </authorList>
    </citation>
    <scope>NUCLEOTIDE SEQUENCE [LARGE SCALE GENOMIC DNA]</scope>
    <source>
        <strain evidence="1 2">CBS 115471</strain>
    </source>
</reference>
<dbReference type="Gene3D" id="3.80.10.10">
    <property type="entry name" value="Ribonuclease Inhibitor"/>
    <property type="match status" value="1"/>
</dbReference>
<dbReference type="InterPro" id="IPR032675">
    <property type="entry name" value="LRR_dom_sf"/>
</dbReference>
<name>A0A1Y1ZFS4_9PLEO</name>
<dbReference type="EMBL" id="MCFA01000091">
    <property type="protein sequence ID" value="ORY09110.1"/>
    <property type="molecule type" value="Genomic_DNA"/>
</dbReference>
<evidence type="ECO:0000313" key="1">
    <source>
        <dbReference type="EMBL" id="ORY09110.1"/>
    </source>
</evidence>
<gene>
    <name evidence="1" type="ORF">BCR34DRAFT_384222</name>
</gene>
<proteinExistence type="predicted"/>
<dbReference type="SUPFAM" id="SSF52047">
    <property type="entry name" value="RNI-like"/>
    <property type="match status" value="1"/>
</dbReference>
<comment type="caution">
    <text evidence="1">The sequence shown here is derived from an EMBL/GenBank/DDBJ whole genome shotgun (WGS) entry which is preliminary data.</text>
</comment>
<sequence>MCEVFTRSLNSAALANLKDLRKVTFVDNSPPQESNLVQGVDRDDYTGDEEYLPLLLTPSLCSLEICADENECGQKFLPAFFNSTPNLHRICLDTIDVEKLSKQWLKLRNALFSPLKSMEGHPSLKELVLRNVRFRTSADTFVQMFDFLSLSSLTLQWCAQVIGLFDHLLRIQANQTCQWKHLAVNLGTIDTFERFESVISMLTACPTLSSIHITSIDLSKDVMIQVWPQLLQFCRENENIISFSIHFRHSDHRPNDFGEDQFEEICGSLPRLRQLGIQFSEYMLPWASPQKVYVSLGLTNSVPSR</sequence>
<evidence type="ECO:0000313" key="2">
    <source>
        <dbReference type="Proteomes" id="UP000193144"/>
    </source>
</evidence>
<keyword evidence="2" id="KW-1185">Reference proteome</keyword>
<accession>A0A1Y1ZFS4</accession>
<dbReference type="AlphaFoldDB" id="A0A1Y1ZFS4"/>
<evidence type="ECO:0008006" key="3">
    <source>
        <dbReference type="Google" id="ProtNLM"/>
    </source>
</evidence>
<protein>
    <recommendedName>
        <fullName evidence="3">F-box domain-containing protein</fullName>
    </recommendedName>
</protein>